<feature type="region of interest" description="Disordered" evidence="1">
    <location>
        <begin position="1"/>
        <end position="22"/>
    </location>
</feature>
<evidence type="ECO:0000256" key="1">
    <source>
        <dbReference type="SAM" id="MobiDB-lite"/>
    </source>
</evidence>
<dbReference type="Proteomes" id="UP000218209">
    <property type="component" value="Unassembled WGS sequence"/>
</dbReference>
<dbReference type="AlphaFoldDB" id="A0A1X6NK93"/>
<feature type="region of interest" description="Disordered" evidence="1">
    <location>
        <begin position="221"/>
        <end position="250"/>
    </location>
</feature>
<organism evidence="2 3">
    <name type="scientific">Porphyra umbilicalis</name>
    <name type="common">Purple laver</name>
    <name type="synonym">Red alga</name>
    <dbReference type="NCBI Taxonomy" id="2786"/>
    <lineage>
        <taxon>Eukaryota</taxon>
        <taxon>Rhodophyta</taxon>
        <taxon>Bangiophyceae</taxon>
        <taxon>Bangiales</taxon>
        <taxon>Bangiaceae</taxon>
        <taxon>Porphyra</taxon>
    </lineage>
</organism>
<dbReference type="EMBL" id="KV919862">
    <property type="protein sequence ID" value="OSX69018.1"/>
    <property type="molecule type" value="Genomic_DNA"/>
</dbReference>
<keyword evidence="3" id="KW-1185">Reference proteome</keyword>
<sequence length="377" mass="38152">MRSVGVPTRSAGGLVGDGTDGGTPLPVGRCAARCFSRPFGGERGLPRGAPAPATRRSAPPGITMSILYSFFACPWLPTVGPCGARCGYGAAAPTPARRRRNGPRLGLPPSIRCGRHAAAADDPPPDARRPSARTARPVGGAGGPTAADGRRSRRTAPRDADAAAADEGGGGTPRVPAVAGVAAGVGTHRMGCGGGAAGLAAAERTAAAALAATLASGGAVGHCHRRRRRRPLPDRPRHGAAPPPTGDVENARHAGAAKILDGESGVTDQGGARMQALRTPHTSAFTPWGVDVMRGAPPHNRGIASDAWGDEVRACLWPRKGDEAGVGTREGAARNDAAVTNGGRASSALTGGWERIHGPLSAALLCFVVFLHVDRAR</sequence>
<name>A0A1X6NK93_PORUM</name>
<proteinExistence type="predicted"/>
<protein>
    <submittedName>
        <fullName evidence="2">Uncharacterized protein</fullName>
    </submittedName>
</protein>
<evidence type="ECO:0000313" key="3">
    <source>
        <dbReference type="Proteomes" id="UP000218209"/>
    </source>
</evidence>
<accession>A0A1X6NK93</accession>
<reference evidence="2 3" key="1">
    <citation type="submission" date="2017-03" db="EMBL/GenBank/DDBJ databases">
        <title>WGS assembly of Porphyra umbilicalis.</title>
        <authorList>
            <person name="Brawley S.H."/>
            <person name="Blouin N.A."/>
            <person name="Ficko-Blean E."/>
            <person name="Wheeler G.L."/>
            <person name="Lohr M."/>
            <person name="Goodson H.V."/>
            <person name="Jenkins J.W."/>
            <person name="Blaby-Haas C.E."/>
            <person name="Helliwell K.E."/>
            <person name="Chan C."/>
            <person name="Marriage T."/>
            <person name="Bhattacharya D."/>
            <person name="Klein A.S."/>
            <person name="Badis Y."/>
            <person name="Brodie J."/>
            <person name="Cao Y."/>
            <person name="Collen J."/>
            <person name="Dittami S.M."/>
            <person name="Gachon C.M."/>
            <person name="Green B.R."/>
            <person name="Karpowicz S."/>
            <person name="Kim J.W."/>
            <person name="Kudahl U."/>
            <person name="Lin S."/>
            <person name="Michel G."/>
            <person name="Mittag M."/>
            <person name="Olson B.J."/>
            <person name="Pangilinan J."/>
            <person name="Peng Y."/>
            <person name="Qiu H."/>
            <person name="Shu S."/>
            <person name="Singer J.T."/>
            <person name="Smith A.G."/>
            <person name="Sprecher B.N."/>
            <person name="Wagner V."/>
            <person name="Wang W."/>
            <person name="Wang Z.-Y."/>
            <person name="Yan J."/>
            <person name="Yarish C."/>
            <person name="Zoeuner-Riek S."/>
            <person name="Zhuang Y."/>
            <person name="Zou Y."/>
            <person name="Lindquist E.A."/>
            <person name="Grimwood J."/>
            <person name="Barry K."/>
            <person name="Rokhsar D.S."/>
            <person name="Schmutz J."/>
            <person name="Stiller J.W."/>
            <person name="Grossman A.R."/>
            <person name="Prochnik S.E."/>
        </authorList>
    </citation>
    <scope>NUCLEOTIDE SEQUENCE [LARGE SCALE GENOMIC DNA]</scope>
    <source>
        <strain evidence="2">4086291</strain>
    </source>
</reference>
<evidence type="ECO:0000313" key="2">
    <source>
        <dbReference type="EMBL" id="OSX69018.1"/>
    </source>
</evidence>
<feature type="region of interest" description="Disordered" evidence="1">
    <location>
        <begin position="91"/>
        <end position="174"/>
    </location>
</feature>
<gene>
    <name evidence="2" type="ORF">BU14_1963s0001</name>
</gene>